<dbReference type="PANTHER" id="PTHR21525:SF9">
    <property type="entry name" value="CHANNEL_COLICIN DOMAIN-CONTAINING PROTEIN"/>
    <property type="match status" value="1"/>
</dbReference>
<dbReference type="OrthoDB" id="5870415at2759"/>
<protein>
    <submittedName>
        <fullName evidence="1">Uncharacterized protein</fullName>
    </submittedName>
</protein>
<name>A0A267G944_9PLAT</name>
<dbReference type="EMBL" id="NIVC01000462">
    <property type="protein sequence ID" value="PAA82565.1"/>
    <property type="molecule type" value="Genomic_DNA"/>
</dbReference>
<keyword evidence="2" id="KW-1185">Reference proteome</keyword>
<accession>A0A267G944</accession>
<evidence type="ECO:0000313" key="2">
    <source>
        <dbReference type="Proteomes" id="UP000215902"/>
    </source>
</evidence>
<organism evidence="1 2">
    <name type="scientific">Macrostomum lignano</name>
    <dbReference type="NCBI Taxonomy" id="282301"/>
    <lineage>
        <taxon>Eukaryota</taxon>
        <taxon>Metazoa</taxon>
        <taxon>Spiralia</taxon>
        <taxon>Lophotrochozoa</taxon>
        <taxon>Platyhelminthes</taxon>
        <taxon>Rhabditophora</taxon>
        <taxon>Macrostomorpha</taxon>
        <taxon>Macrostomida</taxon>
        <taxon>Macrostomidae</taxon>
        <taxon>Macrostomum</taxon>
    </lineage>
</organism>
<gene>
    <name evidence="1" type="ORF">BOX15_Mlig019912g1</name>
</gene>
<dbReference type="PANTHER" id="PTHR21525">
    <property type="entry name" value="MOTILE SPERM PROTEIN"/>
    <property type="match status" value="1"/>
</dbReference>
<proteinExistence type="predicted"/>
<sequence>MSDDFPEYLDYLTDCINGLNSGKYRILTDGNYSASSLIVIDNFGKIKNGKCIPEWVFRLDKPHKGCNYSHLNINSKMFGIPDPHTPIPDWMVKYGKTFGKGAKVAGKLFSIVGIVADIYNVCKSVVKDYRENGSVESAVATGAKTAAPVVGSRMACPAGASAGAVIGTAILPGVGTVVGSICGSLLATFAADEIVHKSVH</sequence>
<dbReference type="Proteomes" id="UP000215902">
    <property type="component" value="Unassembled WGS sequence"/>
</dbReference>
<reference evidence="1 2" key="1">
    <citation type="submission" date="2017-06" db="EMBL/GenBank/DDBJ databases">
        <title>A platform for efficient transgenesis in Macrostomum lignano, a flatworm model organism for stem cell research.</title>
        <authorList>
            <person name="Berezikov E."/>
        </authorList>
    </citation>
    <scope>NUCLEOTIDE SEQUENCE [LARGE SCALE GENOMIC DNA]</scope>
    <source>
        <strain evidence="1">DV1</strain>
        <tissue evidence="1">Whole organism</tissue>
    </source>
</reference>
<dbReference type="STRING" id="282301.A0A267G944"/>
<dbReference type="AlphaFoldDB" id="A0A267G944"/>
<comment type="caution">
    <text evidence="1">The sequence shown here is derived from an EMBL/GenBank/DDBJ whole genome shotgun (WGS) entry which is preliminary data.</text>
</comment>
<evidence type="ECO:0000313" key="1">
    <source>
        <dbReference type="EMBL" id="PAA82565.1"/>
    </source>
</evidence>